<evidence type="ECO:0000256" key="1">
    <source>
        <dbReference type="ARBA" id="ARBA00004236"/>
    </source>
</evidence>
<keyword evidence="2" id="KW-1003">Cell membrane</keyword>
<dbReference type="AlphaFoldDB" id="A0A2A4T0W3"/>
<evidence type="ECO:0000256" key="2">
    <source>
        <dbReference type="ARBA" id="ARBA00022475"/>
    </source>
</evidence>
<evidence type="ECO:0000256" key="7">
    <source>
        <dbReference type="SAM" id="SignalP"/>
    </source>
</evidence>
<keyword evidence="5 6" id="KW-0472">Membrane</keyword>
<feature type="chain" id="PRO_5013354356" description="Flagellar protein" evidence="7">
    <location>
        <begin position="21"/>
        <end position="312"/>
    </location>
</feature>
<comment type="subcellular location">
    <subcellularLocation>
        <location evidence="1">Cell membrane</location>
    </subcellularLocation>
</comment>
<keyword evidence="7" id="KW-0732">Signal</keyword>
<proteinExistence type="predicted"/>
<dbReference type="Proteomes" id="UP000218113">
    <property type="component" value="Unassembled WGS sequence"/>
</dbReference>
<feature type="signal peptide" evidence="7">
    <location>
        <begin position="1"/>
        <end position="20"/>
    </location>
</feature>
<evidence type="ECO:0000256" key="5">
    <source>
        <dbReference type="ARBA" id="ARBA00023136"/>
    </source>
</evidence>
<keyword evidence="4 6" id="KW-1133">Transmembrane helix</keyword>
<dbReference type="Pfam" id="PF04347">
    <property type="entry name" value="FliO"/>
    <property type="match status" value="1"/>
</dbReference>
<sequence length="312" mass="35547">KRLPLFLLIFILSWSALSLAQEPPLRQIVDLRVVVEGDSQKVILSFDQQYTETASYQFESGFFQAILPRTDFKPQLALLRVNNQFIRDLRLHREGKNTIFEIQFADSTFRSEGLVNDQIDKSELIFQINKKGSPLFQDKGELGAATVEGDMVFAPGAFTNPQYKTDDSVTSNIVQMLLALFLMLLLFYLALLSYNRFFVTRFRFKKGKHQIRVSSSYHITPKQKVMILEVNDRAYACGVTPNNISVISEVSANSSTKIPTRVDATKKEEVDFSALRGQYLEKKQKKEAKPALGKKGFSSELMDRVKKLKPID</sequence>
<protein>
    <recommendedName>
        <fullName evidence="10">Flagellar protein</fullName>
    </recommendedName>
</protein>
<evidence type="ECO:0000256" key="3">
    <source>
        <dbReference type="ARBA" id="ARBA00022692"/>
    </source>
</evidence>
<feature type="transmembrane region" description="Helical" evidence="6">
    <location>
        <begin position="173"/>
        <end position="194"/>
    </location>
</feature>
<organism evidence="8 9">
    <name type="scientific">SAR324 cluster bacterium</name>
    <dbReference type="NCBI Taxonomy" id="2024889"/>
    <lineage>
        <taxon>Bacteria</taxon>
        <taxon>Deltaproteobacteria</taxon>
        <taxon>SAR324 cluster</taxon>
    </lineage>
</organism>
<name>A0A2A4T0W3_9DELT</name>
<dbReference type="GO" id="GO:0016020">
    <property type="term" value="C:membrane"/>
    <property type="evidence" value="ECO:0007669"/>
    <property type="project" value="InterPro"/>
</dbReference>
<feature type="non-terminal residue" evidence="8">
    <location>
        <position position="1"/>
    </location>
</feature>
<keyword evidence="3 6" id="KW-0812">Transmembrane</keyword>
<evidence type="ECO:0000256" key="6">
    <source>
        <dbReference type="SAM" id="Phobius"/>
    </source>
</evidence>
<reference evidence="9" key="1">
    <citation type="submission" date="2017-08" db="EMBL/GenBank/DDBJ databases">
        <title>A dynamic microbial community with high functional redundancy inhabits the cold, oxic subseafloor aquifer.</title>
        <authorList>
            <person name="Tully B.J."/>
            <person name="Wheat C.G."/>
            <person name="Glazer B.T."/>
            <person name="Huber J.A."/>
        </authorList>
    </citation>
    <scope>NUCLEOTIDE SEQUENCE [LARGE SCALE GENOMIC DNA]</scope>
</reference>
<evidence type="ECO:0000256" key="4">
    <source>
        <dbReference type="ARBA" id="ARBA00022989"/>
    </source>
</evidence>
<comment type="caution">
    <text evidence="8">The sequence shown here is derived from an EMBL/GenBank/DDBJ whole genome shotgun (WGS) entry which is preliminary data.</text>
</comment>
<dbReference type="EMBL" id="NVSR01000073">
    <property type="protein sequence ID" value="PCI27132.1"/>
    <property type="molecule type" value="Genomic_DNA"/>
</dbReference>
<evidence type="ECO:0000313" key="9">
    <source>
        <dbReference type="Proteomes" id="UP000218113"/>
    </source>
</evidence>
<dbReference type="GO" id="GO:0044781">
    <property type="term" value="P:bacterial-type flagellum organization"/>
    <property type="evidence" value="ECO:0007669"/>
    <property type="project" value="InterPro"/>
</dbReference>
<evidence type="ECO:0000313" key="8">
    <source>
        <dbReference type="EMBL" id="PCI27132.1"/>
    </source>
</evidence>
<accession>A0A2A4T0W3</accession>
<dbReference type="InterPro" id="IPR022781">
    <property type="entry name" value="Flagellar_biosynth_FliO"/>
</dbReference>
<gene>
    <name evidence="8" type="ORF">COB67_09295</name>
</gene>
<evidence type="ECO:0008006" key="10">
    <source>
        <dbReference type="Google" id="ProtNLM"/>
    </source>
</evidence>